<feature type="domain" description="Phosphoribosyltransferase" evidence="3">
    <location>
        <begin position="26"/>
        <end position="147"/>
    </location>
</feature>
<reference evidence="4" key="1">
    <citation type="submission" date="2017-02" db="EMBL/GenBank/DDBJ databases">
        <title>Draft Genome Sequence of the Salt Water Bacterium Oceanospirillum linum ATCC 11336.</title>
        <authorList>
            <person name="Trachtenberg A.M."/>
            <person name="Carney J.G."/>
            <person name="Linnane J.D."/>
            <person name="Rheaume B.A."/>
            <person name="Pitts N.L."/>
            <person name="Mykles D.L."/>
            <person name="Maclea K.S."/>
        </authorList>
    </citation>
    <scope>NUCLEOTIDE SEQUENCE [LARGE SCALE GENOMIC DNA]</scope>
    <source>
        <strain evidence="4">ATCC 11336</strain>
    </source>
</reference>
<dbReference type="Pfam" id="PF00156">
    <property type="entry name" value="Pribosyltran"/>
    <property type="match status" value="1"/>
</dbReference>
<evidence type="ECO:0000256" key="2">
    <source>
        <dbReference type="ARBA" id="ARBA00049402"/>
    </source>
</evidence>
<dbReference type="GO" id="GO:0004422">
    <property type="term" value="F:hypoxanthine phosphoribosyltransferase activity"/>
    <property type="evidence" value="ECO:0007669"/>
    <property type="project" value="TreeGrafter"/>
</dbReference>
<protein>
    <submittedName>
        <fullName evidence="4">Hypoxanthine-guanine phosphoribosyltransferase</fullName>
    </submittedName>
</protein>
<proteinExistence type="predicted"/>
<evidence type="ECO:0000313" key="5">
    <source>
        <dbReference type="Proteomes" id="UP000190064"/>
    </source>
</evidence>
<sequence>MPVENNLERIKKVFTEADCLCTKEQVDRALDKMAEDITEQLGDKLPVVYCVMNGGLITTGHLLTRLEFPLEVDYIHATRYRGETTGGELYWRVPPEVNMEGRTVLIVDDILDEGHTLAAILDYCQEQGAKAVYSAVLVDKIHDRKARPEMTASFTGLEVEDRYLFGYGMDFQGFLRNAPGIYAPKGM</sequence>
<evidence type="ECO:0000259" key="3">
    <source>
        <dbReference type="Pfam" id="PF00156"/>
    </source>
</evidence>
<gene>
    <name evidence="4" type="ORF">BTA35_0200530</name>
</gene>
<evidence type="ECO:0000313" key="4">
    <source>
        <dbReference type="EMBL" id="OOV88079.1"/>
    </source>
</evidence>
<comment type="catalytic activity">
    <reaction evidence="2">
        <text>IMP + diphosphate = hypoxanthine + 5-phospho-alpha-D-ribose 1-diphosphate</text>
        <dbReference type="Rhea" id="RHEA:17973"/>
        <dbReference type="ChEBI" id="CHEBI:17368"/>
        <dbReference type="ChEBI" id="CHEBI:33019"/>
        <dbReference type="ChEBI" id="CHEBI:58017"/>
        <dbReference type="ChEBI" id="CHEBI:58053"/>
        <dbReference type="EC" id="2.4.2.8"/>
    </reaction>
    <physiologicalReaction direction="right-to-left" evidence="2">
        <dbReference type="Rhea" id="RHEA:17975"/>
    </physiologicalReaction>
</comment>
<dbReference type="STRING" id="966.BTA35_0200530"/>
<dbReference type="NCBIfam" id="NF006605">
    <property type="entry name" value="PRK09162.1"/>
    <property type="match status" value="1"/>
</dbReference>
<dbReference type="GO" id="GO:0032264">
    <property type="term" value="P:IMP salvage"/>
    <property type="evidence" value="ECO:0007669"/>
    <property type="project" value="TreeGrafter"/>
</dbReference>
<dbReference type="RefSeq" id="WP_077242488.1">
    <property type="nucleotide sequence ID" value="NZ_FXTS01000001.1"/>
</dbReference>
<comment type="caution">
    <text evidence="4">The sequence shown here is derived from an EMBL/GenBank/DDBJ whole genome shotgun (WGS) entry which is preliminary data.</text>
</comment>
<dbReference type="CDD" id="cd06223">
    <property type="entry name" value="PRTases_typeI"/>
    <property type="match status" value="1"/>
</dbReference>
<dbReference type="InterPro" id="IPR000836">
    <property type="entry name" value="PRTase_dom"/>
</dbReference>
<dbReference type="InterPro" id="IPR029057">
    <property type="entry name" value="PRTase-like"/>
</dbReference>
<dbReference type="PANTHER" id="PTHR43340">
    <property type="entry name" value="HYPOXANTHINE-GUANINE PHOSPHORIBOSYLTRANSFERASE"/>
    <property type="match status" value="1"/>
</dbReference>
<comment type="catalytic activity">
    <reaction evidence="1">
        <text>GMP + diphosphate = guanine + 5-phospho-alpha-D-ribose 1-diphosphate</text>
        <dbReference type="Rhea" id="RHEA:25424"/>
        <dbReference type="ChEBI" id="CHEBI:16235"/>
        <dbReference type="ChEBI" id="CHEBI:33019"/>
        <dbReference type="ChEBI" id="CHEBI:58017"/>
        <dbReference type="ChEBI" id="CHEBI:58115"/>
        <dbReference type="EC" id="2.4.2.8"/>
    </reaction>
    <physiologicalReaction direction="right-to-left" evidence="1">
        <dbReference type="Rhea" id="RHEA:25426"/>
    </physiologicalReaction>
</comment>
<evidence type="ECO:0000256" key="1">
    <source>
        <dbReference type="ARBA" id="ARBA00048811"/>
    </source>
</evidence>
<keyword evidence="5" id="KW-1185">Reference proteome</keyword>
<dbReference type="EMBL" id="MTSD02000001">
    <property type="protein sequence ID" value="OOV88079.1"/>
    <property type="molecule type" value="Genomic_DNA"/>
</dbReference>
<dbReference type="GO" id="GO:0006178">
    <property type="term" value="P:guanine salvage"/>
    <property type="evidence" value="ECO:0007669"/>
    <property type="project" value="TreeGrafter"/>
</dbReference>
<dbReference type="AlphaFoldDB" id="A0A1T1HE00"/>
<dbReference type="SUPFAM" id="SSF53271">
    <property type="entry name" value="PRTase-like"/>
    <property type="match status" value="1"/>
</dbReference>
<organism evidence="4 5">
    <name type="scientific">Oceanospirillum linum</name>
    <dbReference type="NCBI Taxonomy" id="966"/>
    <lineage>
        <taxon>Bacteria</taxon>
        <taxon>Pseudomonadati</taxon>
        <taxon>Pseudomonadota</taxon>
        <taxon>Gammaproteobacteria</taxon>
        <taxon>Oceanospirillales</taxon>
        <taxon>Oceanospirillaceae</taxon>
        <taxon>Oceanospirillum</taxon>
    </lineage>
</organism>
<dbReference type="GO" id="GO:0046100">
    <property type="term" value="P:hypoxanthine metabolic process"/>
    <property type="evidence" value="ECO:0007669"/>
    <property type="project" value="TreeGrafter"/>
</dbReference>
<dbReference type="InterPro" id="IPR050408">
    <property type="entry name" value="HGPRT"/>
</dbReference>
<name>A0A1T1HE00_OCELI</name>
<dbReference type="Gene3D" id="3.40.50.2020">
    <property type="match status" value="1"/>
</dbReference>
<keyword evidence="4" id="KW-0328">Glycosyltransferase</keyword>
<dbReference type="GO" id="GO:0000287">
    <property type="term" value="F:magnesium ion binding"/>
    <property type="evidence" value="ECO:0007669"/>
    <property type="project" value="TreeGrafter"/>
</dbReference>
<keyword evidence="4" id="KW-0808">Transferase</keyword>
<dbReference type="GO" id="GO:0005829">
    <property type="term" value="C:cytosol"/>
    <property type="evidence" value="ECO:0007669"/>
    <property type="project" value="TreeGrafter"/>
</dbReference>
<accession>A0A1T1HE00</accession>
<dbReference type="GO" id="GO:0032263">
    <property type="term" value="P:GMP salvage"/>
    <property type="evidence" value="ECO:0007669"/>
    <property type="project" value="TreeGrafter"/>
</dbReference>
<dbReference type="PANTHER" id="PTHR43340:SF1">
    <property type="entry name" value="HYPOXANTHINE PHOSPHORIBOSYLTRANSFERASE"/>
    <property type="match status" value="1"/>
</dbReference>
<dbReference type="Proteomes" id="UP000190064">
    <property type="component" value="Unassembled WGS sequence"/>
</dbReference>